<protein>
    <recommendedName>
        <fullName evidence="3">PE-PGRS family protein</fullName>
    </recommendedName>
</protein>
<sequence length="293" mass="33269">MRLIIHIIGISFLLTVFCPIEQGEFGEAIDKGEIAYDAIDEASGLVCSGYNPGYFWTHNDSGDQARVFLLDSAARHKTTYYLEGIDARDWEDMAAMKDSGKSYLLVGDIGDNLAKHSTIYVHKFEEPKINENNVVDTIPKQSITTYTLRYEDGPKDAESLFFDPIDKKLYIISKRDLHVGVYEAILPAQKTDTITLKKRISIPYTFVTSADISPDGKEVLIKNLLNVYYWKRKQGESIPEMFRHEGTMQPYQPEPQGEAITFARDGSGYYTTSEKPFGLPAHIYFHKRHAGFK</sequence>
<keyword evidence="2" id="KW-1185">Reference proteome</keyword>
<evidence type="ECO:0000313" key="1">
    <source>
        <dbReference type="EMBL" id="MFC0320470.1"/>
    </source>
</evidence>
<comment type="caution">
    <text evidence="1">The sequence shown here is derived from an EMBL/GenBank/DDBJ whole genome shotgun (WGS) entry which is preliminary data.</text>
</comment>
<dbReference type="Proteomes" id="UP001589774">
    <property type="component" value="Unassembled WGS sequence"/>
</dbReference>
<dbReference type="EMBL" id="JBHLWO010000002">
    <property type="protein sequence ID" value="MFC0320470.1"/>
    <property type="molecule type" value="Genomic_DNA"/>
</dbReference>
<gene>
    <name evidence="1" type="ORF">ACFFI0_19240</name>
</gene>
<dbReference type="RefSeq" id="WP_130858504.1">
    <property type="nucleotide sequence ID" value="NZ_JBHLWO010000002.1"/>
</dbReference>
<evidence type="ECO:0000313" key="2">
    <source>
        <dbReference type="Proteomes" id="UP001589774"/>
    </source>
</evidence>
<name>A0ABV6HQV0_9SPHI</name>
<accession>A0ABV6HQV0</accession>
<dbReference type="SUPFAM" id="SSF50956">
    <property type="entry name" value="Thermostable phytase (3-phytase)"/>
    <property type="match status" value="1"/>
</dbReference>
<proteinExistence type="predicted"/>
<organism evidence="1 2">
    <name type="scientific">Olivibacter oleidegradans</name>
    <dbReference type="NCBI Taxonomy" id="760123"/>
    <lineage>
        <taxon>Bacteria</taxon>
        <taxon>Pseudomonadati</taxon>
        <taxon>Bacteroidota</taxon>
        <taxon>Sphingobacteriia</taxon>
        <taxon>Sphingobacteriales</taxon>
        <taxon>Sphingobacteriaceae</taxon>
        <taxon>Olivibacter</taxon>
    </lineage>
</organism>
<reference evidence="1 2" key="1">
    <citation type="submission" date="2024-09" db="EMBL/GenBank/DDBJ databases">
        <authorList>
            <person name="Sun Q."/>
            <person name="Mori K."/>
        </authorList>
    </citation>
    <scope>NUCLEOTIDE SEQUENCE [LARGE SCALE GENOMIC DNA]</scope>
    <source>
        <strain evidence="1 2">CCM 7765</strain>
    </source>
</reference>
<evidence type="ECO:0008006" key="3">
    <source>
        <dbReference type="Google" id="ProtNLM"/>
    </source>
</evidence>